<feature type="compositionally biased region" description="Low complexity" evidence="1">
    <location>
        <begin position="197"/>
        <end position="232"/>
    </location>
</feature>
<keyword evidence="2" id="KW-1133">Transmembrane helix</keyword>
<feature type="compositionally biased region" description="Polar residues" evidence="1">
    <location>
        <begin position="627"/>
        <end position="638"/>
    </location>
</feature>
<reference evidence="4" key="1">
    <citation type="submission" date="2021-04" db="EMBL/GenBank/DDBJ databases">
        <authorList>
            <consortium name="Molecular Ecology Group"/>
        </authorList>
    </citation>
    <scope>NUCLEOTIDE SEQUENCE</scope>
</reference>
<dbReference type="PROSITE" id="PS50127">
    <property type="entry name" value="UBC_2"/>
    <property type="match status" value="1"/>
</dbReference>
<feature type="compositionally biased region" description="Polar residues" evidence="1">
    <location>
        <begin position="387"/>
        <end position="396"/>
    </location>
</feature>
<feature type="region of interest" description="Disordered" evidence="1">
    <location>
        <begin position="498"/>
        <end position="532"/>
    </location>
</feature>
<protein>
    <recommendedName>
        <fullName evidence="3">UBC core domain-containing protein</fullName>
    </recommendedName>
</protein>
<dbReference type="InterPro" id="IPR000608">
    <property type="entry name" value="UBC"/>
</dbReference>
<dbReference type="InterPro" id="IPR016135">
    <property type="entry name" value="UBQ-conjugating_enzyme/RWD"/>
</dbReference>
<dbReference type="SUPFAM" id="SSF54495">
    <property type="entry name" value="UBC-like"/>
    <property type="match status" value="1"/>
</dbReference>
<dbReference type="FunFam" id="3.10.110.10:FF:000086">
    <property type="entry name" value="Ubiquitin-conjugating enzyme E2 J1"/>
    <property type="match status" value="1"/>
</dbReference>
<keyword evidence="5" id="KW-1185">Reference proteome</keyword>
<dbReference type="Proteomes" id="UP000678393">
    <property type="component" value="Unassembled WGS sequence"/>
</dbReference>
<keyword evidence="2" id="KW-0472">Membrane</keyword>
<keyword evidence="2" id="KW-0812">Transmembrane</keyword>
<comment type="caution">
    <text evidence="4">The sequence shown here is derived from an EMBL/GenBank/DDBJ whole genome shotgun (WGS) entry which is preliminary data.</text>
</comment>
<feature type="compositionally biased region" description="Low complexity" evidence="1">
    <location>
        <begin position="340"/>
        <end position="356"/>
    </location>
</feature>
<name>A0A8S3YXE4_9EUPU</name>
<feature type="transmembrane region" description="Helical" evidence="2">
    <location>
        <begin position="695"/>
        <end position="716"/>
    </location>
</feature>
<feature type="compositionally biased region" description="Low complexity" evidence="1">
    <location>
        <begin position="162"/>
        <end position="171"/>
    </location>
</feature>
<feature type="region of interest" description="Disordered" evidence="1">
    <location>
        <begin position="326"/>
        <end position="398"/>
    </location>
</feature>
<dbReference type="OrthoDB" id="1158011at2759"/>
<dbReference type="Pfam" id="PF00179">
    <property type="entry name" value="UQ_con"/>
    <property type="match status" value="1"/>
</dbReference>
<proteinExistence type="predicted"/>
<dbReference type="AlphaFoldDB" id="A0A8S3YXE4"/>
<gene>
    <name evidence="4" type="ORF">CUNI_LOCUS5883</name>
</gene>
<evidence type="ECO:0000313" key="4">
    <source>
        <dbReference type="EMBL" id="CAG5120325.1"/>
    </source>
</evidence>
<dbReference type="InterPro" id="IPR050113">
    <property type="entry name" value="Ub_conjugating_enzyme"/>
</dbReference>
<feature type="domain" description="UBC core" evidence="3">
    <location>
        <begin position="10"/>
        <end position="158"/>
    </location>
</feature>
<dbReference type="Gene3D" id="3.10.110.10">
    <property type="entry name" value="Ubiquitin Conjugating Enzyme"/>
    <property type="match status" value="1"/>
</dbReference>
<feature type="compositionally biased region" description="Basic and acidic residues" evidence="1">
    <location>
        <begin position="502"/>
        <end position="531"/>
    </location>
</feature>
<dbReference type="CDD" id="cd23799">
    <property type="entry name" value="UBCc_UBE2J"/>
    <property type="match status" value="1"/>
</dbReference>
<dbReference type="EMBL" id="CAJHNH020000879">
    <property type="protein sequence ID" value="CAG5120325.1"/>
    <property type="molecule type" value="Genomic_DNA"/>
</dbReference>
<feature type="region of interest" description="Disordered" evidence="1">
    <location>
        <begin position="544"/>
        <end position="639"/>
    </location>
</feature>
<feature type="compositionally biased region" description="Polar residues" evidence="1">
    <location>
        <begin position="233"/>
        <end position="244"/>
    </location>
</feature>
<dbReference type="SMART" id="SM00212">
    <property type="entry name" value="UBCc"/>
    <property type="match status" value="1"/>
</dbReference>
<evidence type="ECO:0000256" key="2">
    <source>
        <dbReference type="SAM" id="Phobius"/>
    </source>
</evidence>
<evidence type="ECO:0000256" key="1">
    <source>
        <dbReference type="SAM" id="MobiDB-lite"/>
    </source>
</evidence>
<evidence type="ECO:0000259" key="3">
    <source>
        <dbReference type="PROSITE" id="PS50127"/>
    </source>
</evidence>
<evidence type="ECO:0000313" key="5">
    <source>
        <dbReference type="Proteomes" id="UP000678393"/>
    </source>
</evidence>
<accession>A0A8S3YXE4</accession>
<organism evidence="4 5">
    <name type="scientific">Candidula unifasciata</name>
    <dbReference type="NCBI Taxonomy" id="100452"/>
    <lineage>
        <taxon>Eukaryota</taxon>
        <taxon>Metazoa</taxon>
        <taxon>Spiralia</taxon>
        <taxon>Lophotrochozoa</taxon>
        <taxon>Mollusca</taxon>
        <taxon>Gastropoda</taxon>
        <taxon>Heterobranchia</taxon>
        <taxon>Euthyneura</taxon>
        <taxon>Panpulmonata</taxon>
        <taxon>Eupulmonata</taxon>
        <taxon>Stylommatophora</taxon>
        <taxon>Helicina</taxon>
        <taxon>Helicoidea</taxon>
        <taxon>Geomitridae</taxon>
        <taxon>Candidula</taxon>
    </lineage>
</organism>
<dbReference type="PANTHER" id="PTHR24067">
    <property type="entry name" value="UBIQUITIN-CONJUGATING ENZYME E2"/>
    <property type="match status" value="1"/>
</dbReference>
<feature type="region of interest" description="Disordered" evidence="1">
    <location>
        <begin position="162"/>
        <end position="244"/>
    </location>
</feature>
<sequence length="726" mass="78225">MEGRYSTRSPAVKRLMREAHELCEPTDQYFAQPLEDNLFEWHFTIRGPVDSDFQTGLYHGRIILPVDYPMKPPSIIWLTPNGRFETNKKICLSISGHHPESWQPSWSIRTALLAIIGFMPTHPGGAIGSLDYKPEERKALAKKSRDWKCPICGDVSEILLEPSPESSQTSQEAKELASQISFQGEKPKSAESKISGEVAVSSPPASTAATTTPSTENASNQSSPTSTAASAPLNQPTPSTDSTPVSGTLYSPWVCPPILPSNSAMPPPFMHPWTCLPLPPGGILSQMPRFPYPPSHYTNNSRSFYPPGFTLPPGVGMFPCPFPPPTTTFGHNITDQNKTPPISVNNSSLSPPSQSPTRGSRSHSADAPQIPNIPPPSPASVISSQAGSSDPVSPNYSPLKEHVLNELLGKVKRVGSDVQIPASAGTDTAAQAVSPQSAELAFLQTTTANKSGVKLEVQDVLNGHNTSTDLEPLVSQIVNVSTISEALKCAFDVTEEMAEGNHSQDHSASRNSQDGKHHTVGDQCSVEDKSQITDTDLSVSLIRKESVNESTGMEISHSELSVDPGEDDEPASPALEMSDTEQRSHFERSTSSSMPDLKKKLKQGSVKGLRQRQSALARVPCEAADEQTLSEQASSGSGRQRIEAVAGDSSFANQQRFHQNAVNAGNDAARNHHAIEAEQAARRAQGRPAQSAFDVSFMVMIGLCVTTVAILVNRLFDLIDFSTIFD</sequence>